<protein>
    <submittedName>
        <fullName evidence="2">DUF2834 domain-containing protein</fullName>
    </submittedName>
</protein>
<name>A0ABU8TRQ2_9HYPH</name>
<feature type="transmembrane region" description="Helical" evidence="1">
    <location>
        <begin position="73"/>
        <end position="96"/>
    </location>
</feature>
<dbReference type="RefSeq" id="WP_340277037.1">
    <property type="nucleotide sequence ID" value="NZ_JBAKIA010000019.1"/>
</dbReference>
<sequence>MKHFYLVMAVAGTAIPWLFFSSFIVSHGIDIPLFIQSLFANPATGGFTADILISITVFWVWSYDDAKGRGIKTWWLVLPAVFCVGLSLAMPLYLYLRETQSSQKTAQAAQDL</sequence>
<dbReference type="InterPro" id="IPR021362">
    <property type="entry name" value="DUF2834"/>
</dbReference>
<keyword evidence="3" id="KW-1185">Reference proteome</keyword>
<dbReference type="Pfam" id="PF11196">
    <property type="entry name" value="DUF2834"/>
    <property type="match status" value="1"/>
</dbReference>
<evidence type="ECO:0000313" key="3">
    <source>
        <dbReference type="Proteomes" id="UP001385499"/>
    </source>
</evidence>
<evidence type="ECO:0000313" key="2">
    <source>
        <dbReference type="EMBL" id="MEJ8476473.1"/>
    </source>
</evidence>
<dbReference type="EMBL" id="JBAKIA010000019">
    <property type="protein sequence ID" value="MEJ8476473.1"/>
    <property type="molecule type" value="Genomic_DNA"/>
</dbReference>
<organism evidence="2 3">
    <name type="scientific">Roseibium algae</name>
    <dbReference type="NCBI Taxonomy" id="3123038"/>
    <lineage>
        <taxon>Bacteria</taxon>
        <taxon>Pseudomonadati</taxon>
        <taxon>Pseudomonadota</taxon>
        <taxon>Alphaproteobacteria</taxon>
        <taxon>Hyphomicrobiales</taxon>
        <taxon>Stappiaceae</taxon>
        <taxon>Roseibium</taxon>
    </lineage>
</organism>
<keyword evidence="1" id="KW-0812">Transmembrane</keyword>
<feature type="transmembrane region" description="Helical" evidence="1">
    <location>
        <begin position="6"/>
        <end position="26"/>
    </location>
</feature>
<gene>
    <name evidence="2" type="ORF">V6575_20470</name>
</gene>
<keyword evidence="1" id="KW-0472">Membrane</keyword>
<feature type="transmembrane region" description="Helical" evidence="1">
    <location>
        <begin position="38"/>
        <end position="61"/>
    </location>
</feature>
<accession>A0ABU8TRQ2</accession>
<dbReference type="Proteomes" id="UP001385499">
    <property type="component" value="Unassembled WGS sequence"/>
</dbReference>
<reference evidence="2 3" key="1">
    <citation type="submission" date="2024-02" db="EMBL/GenBank/DDBJ databases">
        <title>Roseibium algae sp. nov., isolated from marine alga (Grateloupia sp.), showing potential in myo-inositol conversion.</title>
        <authorList>
            <person name="Wang Y."/>
        </authorList>
    </citation>
    <scope>NUCLEOTIDE SEQUENCE [LARGE SCALE GENOMIC DNA]</scope>
    <source>
        <strain evidence="2 3">H3510</strain>
    </source>
</reference>
<proteinExistence type="predicted"/>
<keyword evidence="1" id="KW-1133">Transmembrane helix</keyword>
<evidence type="ECO:0000256" key="1">
    <source>
        <dbReference type="SAM" id="Phobius"/>
    </source>
</evidence>
<comment type="caution">
    <text evidence="2">The sequence shown here is derived from an EMBL/GenBank/DDBJ whole genome shotgun (WGS) entry which is preliminary data.</text>
</comment>